<dbReference type="AlphaFoldDB" id="A0A941B4C5"/>
<organism evidence="4 5">
    <name type="scientific">Streptomyces liliiviolaceus</name>
    <dbReference type="NCBI Taxonomy" id="2823109"/>
    <lineage>
        <taxon>Bacteria</taxon>
        <taxon>Bacillati</taxon>
        <taxon>Actinomycetota</taxon>
        <taxon>Actinomycetes</taxon>
        <taxon>Kitasatosporales</taxon>
        <taxon>Streptomycetaceae</taxon>
        <taxon>Streptomyces</taxon>
    </lineage>
</organism>
<dbReference type="GO" id="GO:0016491">
    <property type="term" value="F:oxidoreductase activity"/>
    <property type="evidence" value="ECO:0007669"/>
    <property type="project" value="UniProtKB-KW"/>
</dbReference>
<dbReference type="Gene3D" id="3.40.50.720">
    <property type="entry name" value="NAD(P)-binding Rossmann-like Domain"/>
    <property type="match status" value="1"/>
</dbReference>
<dbReference type="RefSeq" id="WP_210880627.1">
    <property type="nucleotide sequence ID" value="NZ_JAGPYQ010000001.1"/>
</dbReference>
<dbReference type="Pfam" id="PF03807">
    <property type="entry name" value="F420_oxidored"/>
    <property type="match status" value="1"/>
</dbReference>
<keyword evidence="1" id="KW-0560">Oxidoreductase</keyword>
<evidence type="ECO:0000313" key="5">
    <source>
        <dbReference type="Proteomes" id="UP000677413"/>
    </source>
</evidence>
<evidence type="ECO:0000256" key="1">
    <source>
        <dbReference type="ARBA" id="ARBA00023002"/>
    </source>
</evidence>
<dbReference type="EMBL" id="JAGPYQ010000001">
    <property type="protein sequence ID" value="MBQ0846822.1"/>
    <property type="molecule type" value="Genomic_DNA"/>
</dbReference>
<sequence length="233" mass="23701">MRIGILGTGTLAAALGEGWIRAGHEVWIGGRSQDKADRLAERLGSVGRPGRPGRVGRPGRPGRPGQGAFAVTPREAVTGRDAVLLAVSWDGVADMLGRAGAADGVLAGTPLIDPTNAVAHGVGDLLTERGESMATRIAGLAPGAHVVKAFHLFPAGQWTSPAADDGRPRATVAMCGDDPAALRIVGELVRDVGGAPATLGSLERVRQLEEVAGFVIGLAFAGVDPNSAIPKVP</sequence>
<dbReference type="InterPro" id="IPR051267">
    <property type="entry name" value="STEAP_metalloreductase"/>
</dbReference>
<reference evidence="4 5" key="1">
    <citation type="submission" date="2021-04" db="EMBL/GenBank/DDBJ databases">
        <authorList>
            <person name="Tang X."/>
            <person name="Zhou X."/>
            <person name="Chen X."/>
            <person name="Cernava T."/>
            <person name="Zhang C."/>
        </authorList>
    </citation>
    <scope>NUCLEOTIDE SEQUENCE [LARGE SCALE GENOMIC DNA]</scope>
    <source>
        <strain evidence="4 5">BH-SS-21</strain>
    </source>
</reference>
<dbReference type="InterPro" id="IPR028939">
    <property type="entry name" value="P5C_Rdtase_cat_N"/>
</dbReference>
<name>A0A941B4C5_9ACTN</name>
<protein>
    <submittedName>
        <fullName evidence="4">NAD(P)-binding domain-containing protein</fullName>
    </submittedName>
</protein>
<keyword evidence="5" id="KW-1185">Reference proteome</keyword>
<gene>
    <name evidence="4" type="ORF">J8N05_01125</name>
</gene>
<dbReference type="PANTHER" id="PTHR14239">
    <property type="entry name" value="DUDULIN-RELATED"/>
    <property type="match status" value="1"/>
</dbReference>
<evidence type="ECO:0000313" key="4">
    <source>
        <dbReference type="EMBL" id="MBQ0846822.1"/>
    </source>
</evidence>
<dbReference type="InterPro" id="IPR036291">
    <property type="entry name" value="NAD(P)-bd_dom_sf"/>
</dbReference>
<feature type="domain" description="Pyrroline-5-carboxylate reductase catalytic N-terminal" evidence="3">
    <location>
        <begin position="2"/>
        <end position="116"/>
    </location>
</feature>
<evidence type="ECO:0000259" key="3">
    <source>
        <dbReference type="Pfam" id="PF03807"/>
    </source>
</evidence>
<dbReference type="SUPFAM" id="SSF51735">
    <property type="entry name" value="NAD(P)-binding Rossmann-fold domains"/>
    <property type="match status" value="1"/>
</dbReference>
<feature type="region of interest" description="Disordered" evidence="2">
    <location>
        <begin position="42"/>
        <end position="68"/>
    </location>
</feature>
<proteinExistence type="predicted"/>
<evidence type="ECO:0000256" key="2">
    <source>
        <dbReference type="SAM" id="MobiDB-lite"/>
    </source>
</evidence>
<dbReference type="Proteomes" id="UP000677413">
    <property type="component" value="Unassembled WGS sequence"/>
</dbReference>
<accession>A0A941B4C5</accession>
<comment type="caution">
    <text evidence="4">The sequence shown here is derived from an EMBL/GenBank/DDBJ whole genome shotgun (WGS) entry which is preliminary data.</text>
</comment>